<feature type="transmembrane region" description="Helical" evidence="9">
    <location>
        <begin position="69"/>
        <end position="87"/>
    </location>
</feature>
<dbReference type="GO" id="GO:0015188">
    <property type="term" value="F:L-isoleucine transmembrane transporter activity"/>
    <property type="evidence" value="ECO:0007669"/>
    <property type="project" value="TreeGrafter"/>
</dbReference>
<feature type="transmembrane region" description="Helical" evidence="9">
    <location>
        <begin position="400"/>
        <end position="422"/>
    </location>
</feature>
<dbReference type="Pfam" id="PF00005">
    <property type="entry name" value="ABC_tran"/>
    <property type="match status" value="1"/>
</dbReference>
<keyword evidence="7 9" id="KW-1133">Transmembrane helix</keyword>
<proteinExistence type="predicted"/>
<dbReference type="SMART" id="SM00382">
    <property type="entry name" value="AAA"/>
    <property type="match status" value="1"/>
</dbReference>
<dbReference type="InterPro" id="IPR032823">
    <property type="entry name" value="BCA_ABC_TP_C"/>
</dbReference>
<keyword evidence="5" id="KW-0547">Nucleotide-binding</keyword>
<dbReference type="Gene3D" id="3.40.50.300">
    <property type="entry name" value="P-loop containing nucleotide triphosphate hydrolases"/>
    <property type="match status" value="1"/>
</dbReference>
<dbReference type="InterPro" id="IPR027417">
    <property type="entry name" value="P-loop_NTPase"/>
</dbReference>
<evidence type="ECO:0000256" key="6">
    <source>
        <dbReference type="ARBA" id="ARBA00022840"/>
    </source>
</evidence>
<feature type="transmembrane region" description="Helical" evidence="9">
    <location>
        <begin position="96"/>
        <end position="118"/>
    </location>
</feature>
<organism evidence="11">
    <name type="scientific">freshwater metagenome</name>
    <dbReference type="NCBI Taxonomy" id="449393"/>
    <lineage>
        <taxon>unclassified sequences</taxon>
        <taxon>metagenomes</taxon>
        <taxon>ecological metagenomes</taxon>
    </lineage>
</organism>
<feature type="transmembrane region" description="Helical" evidence="9">
    <location>
        <begin position="12"/>
        <end position="33"/>
    </location>
</feature>
<dbReference type="GO" id="GO:0016887">
    <property type="term" value="F:ATP hydrolysis activity"/>
    <property type="evidence" value="ECO:0007669"/>
    <property type="project" value="InterPro"/>
</dbReference>
<protein>
    <submittedName>
        <fullName evidence="11">Unannotated protein</fullName>
    </submittedName>
</protein>
<reference evidence="11" key="1">
    <citation type="submission" date="2020-05" db="EMBL/GenBank/DDBJ databases">
        <authorList>
            <person name="Chiriac C."/>
            <person name="Salcher M."/>
            <person name="Ghai R."/>
            <person name="Kavagutti S V."/>
        </authorList>
    </citation>
    <scope>NUCLEOTIDE SEQUENCE</scope>
</reference>
<dbReference type="GO" id="GO:0005524">
    <property type="term" value="F:ATP binding"/>
    <property type="evidence" value="ECO:0007669"/>
    <property type="project" value="UniProtKB-KW"/>
</dbReference>
<dbReference type="InterPro" id="IPR001851">
    <property type="entry name" value="ABC_transp_permease"/>
</dbReference>
<dbReference type="GO" id="GO:0015192">
    <property type="term" value="F:L-phenylalanine transmembrane transporter activity"/>
    <property type="evidence" value="ECO:0007669"/>
    <property type="project" value="TreeGrafter"/>
</dbReference>
<feature type="domain" description="ABC transporter" evidence="10">
    <location>
        <begin position="679"/>
        <end position="926"/>
    </location>
</feature>
<dbReference type="AlphaFoldDB" id="A0A6J6HRV3"/>
<keyword evidence="4 9" id="KW-0812">Transmembrane</keyword>
<dbReference type="PROSITE" id="PS50893">
    <property type="entry name" value="ABC_TRANSPORTER_2"/>
    <property type="match status" value="1"/>
</dbReference>
<feature type="transmembrane region" description="Helical" evidence="9">
    <location>
        <begin position="198"/>
        <end position="215"/>
    </location>
</feature>
<evidence type="ECO:0000256" key="9">
    <source>
        <dbReference type="SAM" id="Phobius"/>
    </source>
</evidence>
<dbReference type="Pfam" id="PF12399">
    <property type="entry name" value="BCA_ABC_TP_C"/>
    <property type="match status" value="1"/>
</dbReference>
<keyword evidence="6" id="KW-0067">ATP-binding</keyword>
<keyword evidence="2" id="KW-0813">Transport</keyword>
<feature type="transmembrane region" description="Helical" evidence="9">
    <location>
        <begin position="280"/>
        <end position="302"/>
    </location>
</feature>
<dbReference type="GO" id="GO:0042941">
    <property type="term" value="P:D-alanine transmembrane transport"/>
    <property type="evidence" value="ECO:0007669"/>
    <property type="project" value="TreeGrafter"/>
</dbReference>
<evidence type="ECO:0000256" key="8">
    <source>
        <dbReference type="ARBA" id="ARBA00023136"/>
    </source>
</evidence>
<evidence type="ECO:0000256" key="3">
    <source>
        <dbReference type="ARBA" id="ARBA00022475"/>
    </source>
</evidence>
<feature type="transmembrane region" description="Helical" evidence="9">
    <location>
        <begin position="248"/>
        <end position="268"/>
    </location>
</feature>
<keyword evidence="3" id="KW-1003">Cell membrane</keyword>
<keyword evidence="8 9" id="KW-0472">Membrane</keyword>
<dbReference type="CDD" id="cd06582">
    <property type="entry name" value="TM_PBP1_LivH_like"/>
    <property type="match status" value="1"/>
</dbReference>
<evidence type="ECO:0000256" key="2">
    <source>
        <dbReference type="ARBA" id="ARBA00022448"/>
    </source>
</evidence>
<evidence type="ECO:0000256" key="4">
    <source>
        <dbReference type="ARBA" id="ARBA00022692"/>
    </source>
</evidence>
<dbReference type="GO" id="GO:1903805">
    <property type="term" value="P:L-valine import across plasma membrane"/>
    <property type="evidence" value="ECO:0007669"/>
    <property type="project" value="TreeGrafter"/>
</dbReference>
<dbReference type="GO" id="GO:0005304">
    <property type="term" value="F:L-valine transmembrane transporter activity"/>
    <property type="evidence" value="ECO:0007669"/>
    <property type="project" value="TreeGrafter"/>
</dbReference>
<dbReference type="PANTHER" id="PTHR45772:SF7">
    <property type="entry name" value="AMINO ACID ABC TRANSPORTER ATP-BINDING PROTEIN"/>
    <property type="match status" value="1"/>
</dbReference>
<feature type="transmembrane region" description="Helical" evidence="9">
    <location>
        <begin position="323"/>
        <end position="346"/>
    </location>
</feature>
<feature type="transmembrane region" description="Helical" evidence="9">
    <location>
        <begin position="45"/>
        <end position="63"/>
    </location>
</feature>
<dbReference type="InterPro" id="IPR003593">
    <property type="entry name" value="AAA+_ATPase"/>
</dbReference>
<accession>A0A6J6HRV3</accession>
<dbReference type="InterPro" id="IPR043428">
    <property type="entry name" value="LivM-like"/>
</dbReference>
<dbReference type="EMBL" id="CAEZUO010000092">
    <property type="protein sequence ID" value="CAB4615303.1"/>
    <property type="molecule type" value="Genomic_DNA"/>
</dbReference>
<dbReference type="SUPFAM" id="SSF52540">
    <property type="entry name" value="P-loop containing nucleoside triphosphate hydrolases"/>
    <property type="match status" value="1"/>
</dbReference>
<evidence type="ECO:0000313" key="11">
    <source>
        <dbReference type="EMBL" id="CAB4615303.1"/>
    </source>
</evidence>
<dbReference type="GO" id="GO:1903806">
    <property type="term" value="P:L-isoleucine import across plasma membrane"/>
    <property type="evidence" value="ECO:0007669"/>
    <property type="project" value="TreeGrafter"/>
</dbReference>
<evidence type="ECO:0000256" key="1">
    <source>
        <dbReference type="ARBA" id="ARBA00004651"/>
    </source>
</evidence>
<evidence type="ECO:0000256" key="5">
    <source>
        <dbReference type="ARBA" id="ARBA00022741"/>
    </source>
</evidence>
<sequence>MMFGLTLSGDIIFSGFIQGLVYALVAFGLVLIFRATGVINFAQGQIGAFGGYAMALLFIQYHIPYAWSVPIALASGVLLGVASELILRRLFTQPRLLLFVATLGLTQLIQLLQLRLPIPDGKEAGVSYPVLISGSWEPFGITVTGPMVTIIVAVPLLMLGLTLLLQKSKFGRQVRATADNAPSAQLAGISIRSVSTKVWALAGLLAVVAALLIAPVQGGNIATVSSALGPSLLLLSLTAAMFGRMRSFGWTVIGGIIVGIVNMLFVTWGQIGEVPQGSNVLAIFLILLLLILFNGKSSGMSADEWQLTTKLKAANEDLRKHPLYRASTIIGIGLLVGGALLLPQLFDKPTDWLRYSEILIWIIAALSVTVLTGWAGQLSLGQFGFVAIGGYFTVKFSGGMPVPLAILVGVGFGALAALIIGVPALRIKGLFLAVITLGFGLMVRNWLIFNSALSGDGAIAKLQVNRAKGYKLLFWEVKGNNFHGVYWFCLVVTVIAILLVWQIRRTGVGRSIIAVRDNELTAAAYTVSPTAKKIIAFAVSGGLAALAGGLLPLISAQLELSPNGGWFDVEQSLRVVAVAVVGGIASITGAILGVIVIVALPILFDGTPQVKLFASSIGMLVVLLYFPGGLISIIHAGRDMLLGWLAKRTGWEPQRNTQSGSVSSLASVKTHDETSAMPLIVNDVTVRFGGRVAVDKASITVKPGEIVGLIGTNGAGKSTLMNAISGFVPSTGSIEIFGTEAHDRSAPRRSRLGIGRAFQNARLFASLSVRETLMVALEAREKSLLVPSMLSLPPSPQREKRKRKQANEIIGYLGLTRYADALMGELSTGTRRIVELGALLALDSELLLLDEPTAGVAQKETEAFGPLIESIRKELGASILIIEHDMPMVMAISDRIYCLEAGCVIAEGEPSAIRNNPAVIASYLGTDERAIARSGS</sequence>
<comment type="subcellular location">
    <subcellularLocation>
        <location evidence="1">Cell membrane</location>
        <topology evidence="1">Multi-pass membrane protein</topology>
    </subcellularLocation>
</comment>
<dbReference type="InterPro" id="IPR051120">
    <property type="entry name" value="ABC_AA/LPS_Transport"/>
</dbReference>
<dbReference type="GO" id="GO:0005886">
    <property type="term" value="C:plasma membrane"/>
    <property type="evidence" value="ECO:0007669"/>
    <property type="project" value="UniProtKB-SubCell"/>
</dbReference>
<dbReference type="GO" id="GO:0015808">
    <property type="term" value="P:L-alanine transport"/>
    <property type="evidence" value="ECO:0007669"/>
    <property type="project" value="TreeGrafter"/>
</dbReference>
<feature type="transmembrane region" description="Helical" evidence="9">
    <location>
        <begin position="484"/>
        <end position="501"/>
    </location>
</feature>
<feature type="transmembrane region" description="Helical" evidence="9">
    <location>
        <begin position="138"/>
        <end position="165"/>
    </location>
</feature>
<dbReference type="PANTHER" id="PTHR45772">
    <property type="entry name" value="CONSERVED COMPONENT OF ABC TRANSPORTER FOR NATURAL AMINO ACIDS-RELATED"/>
    <property type="match status" value="1"/>
</dbReference>
<gene>
    <name evidence="11" type="ORF">UFOPK1827_01561</name>
</gene>
<dbReference type="CDD" id="cd06581">
    <property type="entry name" value="TM_PBP1_LivM_like"/>
    <property type="match status" value="1"/>
</dbReference>
<feature type="transmembrane region" description="Helical" evidence="9">
    <location>
        <begin position="352"/>
        <end position="371"/>
    </location>
</feature>
<evidence type="ECO:0000256" key="7">
    <source>
        <dbReference type="ARBA" id="ARBA00022989"/>
    </source>
</evidence>
<feature type="transmembrane region" description="Helical" evidence="9">
    <location>
        <begin position="534"/>
        <end position="555"/>
    </location>
</feature>
<feature type="transmembrane region" description="Helical" evidence="9">
    <location>
        <begin position="429"/>
        <end position="447"/>
    </location>
</feature>
<feature type="transmembrane region" description="Helical" evidence="9">
    <location>
        <begin position="575"/>
        <end position="600"/>
    </location>
</feature>
<dbReference type="InterPro" id="IPR003439">
    <property type="entry name" value="ABC_transporter-like_ATP-bd"/>
</dbReference>
<evidence type="ECO:0000259" key="10">
    <source>
        <dbReference type="PROSITE" id="PS50893"/>
    </source>
</evidence>
<feature type="transmembrane region" description="Helical" evidence="9">
    <location>
        <begin position="612"/>
        <end position="634"/>
    </location>
</feature>
<dbReference type="Pfam" id="PF02653">
    <property type="entry name" value="BPD_transp_2"/>
    <property type="match status" value="2"/>
</dbReference>
<name>A0A6J6HRV3_9ZZZZ</name>